<comment type="caution">
    <text evidence="3">The sequence shown here is derived from an EMBL/GenBank/DDBJ whole genome shotgun (WGS) entry which is preliminary data.</text>
</comment>
<feature type="chain" id="PRO_5045333526" evidence="2">
    <location>
        <begin position="20"/>
        <end position="443"/>
    </location>
</feature>
<feature type="region of interest" description="Disordered" evidence="1">
    <location>
        <begin position="134"/>
        <end position="176"/>
    </location>
</feature>
<evidence type="ECO:0000256" key="2">
    <source>
        <dbReference type="SAM" id="SignalP"/>
    </source>
</evidence>
<gene>
    <name evidence="3" type="ORF">V0U79_09235</name>
</gene>
<evidence type="ECO:0000256" key="1">
    <source>
        <dbReference type="SAM" id="MobiDB-lite"/>
    </source>
</evidence>
<feature type="compositionally biased region" description="Basic and acidic residues" evidence="1">
    <location>
        <begin position="161"/>
        <end position="171"/>
    </location>
</feature>
<dbReference type="Proteomes" id="UP001354971">
    <property type="component" value="Unassembled WGS sequence"/>
</dbReference>
<keyword evidence="2" id="KW-0732">Signal</keyword>
<feature type="signal peptide" evidence="2">
    <location>
        <begin position="1"/>
        <end position="19"/>
    </location>
</feature>
<dbReference type="RefSeq" id="WP_330199212.1">
    <property type="nucleotide sequence ID" value="NZ_JAZDRP010000005.1"/>
</dbReference>
<feature type="region of interest" description="Disordered" evidence="1">
    <location>
        <begin position="198"/>
        <end position="227"/>
    </location>
</feature>
<evidence type="ECO:0000313" key="3">
    <source>
        <dbReference type="EMBL" id="MEE2526549.1"/>
    </source>
</evidence>
<name>A0ABU7LRL2_9PROT</name>
<proteinExistence type="predicted"/>
<organism evidence="3 4">
    <name type="scientific">Hyphobacterium lacteum</name>
    <dbReference type="NCBI Taxonomy" id="3116575"/>
    <lineage>
        <taxon>Bacteria</taxon>
        <taxon>Pseudomonadati</taxon>
        <taxon>Pseudomonadota</taxon>
        <taxon>Alphaproteobacteria</taxon>
        <taxon>Maricaulales</taxon>
        <taxon>Maricaulaceae</taxon>
        <taxon>Hyphobacterium</taxon>
    </lineage>
</organism>
<protein>
    <submittedName>
        <fullName evidence="3">Uncharacterized protein</fullName>
    </submittedName>
</protein>
<evidence type="ECO:0000313" key="4">
    <source>
        <dbReference type="Proteomes" id="UP001354971"/>
    </source>
</evidence>
<sequence length="443" mass="45546">MNKLLASALALAAASPVVAQDYERLLGGRDVPPGAQIRFAECPAGTRQEVPEPGADPICVVDRSSGSSSYSGSYRDEYSTGYTGDYSGGYSGHYNGDDGGYTANRIGGYITTGRQYVGAGPRPDTADIVYNSPRPPGGANVRQPTSGRSEFSVGRRTSGRYSERVEPDTRRMPGHPCVILDPVPTEAEWNARGGPCRLVDIPDNRRPPHYEPPHYEPPRYTPPRHEPRYERPRYVVREDSYYRRESEYTRTRYAREWYGQDGRYWRETSGGGYGGGHHDSCGCHDHHHGGCGHGERYATHDGVIFPGVGGRSPVYFSGGGGGRVIITGGGGGRSFSGAGAGAGSNSASNAAATASSSVNVNTNVNVNTGVRFNGGGGGGGYGGHGGGGGYGGHGGGGGYGGHGGGGYGGGGYRGGGYGGGGYGGGGGAGYGGGGYGGGGYGGY</sequence>
<accession>A0ABU7LRL2</accession>
<feature type="compositionally biased region" description="Basic and acidic residues" evidence="1">
    <location>
        <begin position="200"/>
        <end position="227"/>
    </location>
</feature>
<reference evidence="3 4" key="1">
    <citation type="submission" date="2024-01" db="EMBL/GenBank/DDBJ databases">
        <title>Hyphobacterium bacterium isolated from marine sediment.</title>
        <authorList>
            <person name="Zhao S."/>
        </authorList>
    </citation>
    <scope>NUCLEOTIDE SEQUENCE [LARGE SCALE GENOMIC DNA]</scope>
    <source>
        <strain evidence="4">HN65</strain>
    </source>
</reference>
<keyword evidence="4" id="KW-1185">Reference proteome</keyword>
<dbReference type="EMBL" id="JAZDRP010000005">
    <property type="protein sequence ID" value="MEE2526549.1"/>
    <property type="molecule type" value="Genomic_DNA"/>
</dbReference>